<evidence type="ECO:0000259" key="2">
    <source>
        <dbReference type="Pfam" id="PF01569"/>
    </source>
</evidence>
<keyword evidence="1" id="KW-0472">Membrane</keyword>
<sequence length="250" mass="27995">MHSIPTNSHQLNFRNHLLLPAVLFVLVIALIERFHVDMALGQWLFHLEGGNENWPLRGHWLTETVIHQGGRYFVILLGLVIIGLMVASIKKVNLRPYRKGLLFLFISVLSSVTIVRLGKSLTHLDCPWHLKIFGGSADYYSLFSGKIAADSPGQCFPAGHSSSGYAWVALYFFALAYAQRYRWIGLGIGLAIGMMFGIAQQLRGAHFLSHDVWSLGISWFIAAGFYIVIFRQPKLATTTMEAHLSDIDPV</sequence>
<gene>
    <name evidence="3" type="ORF">BEL05_06870</name>
</gene>
<evidence type="ECO:0000313" key="3">
    <source>
        <dbReference type="EMBL" id="OEG73110.1"/>
    </source>
</evidence>
<reference evidence="3 4" key="1">
    <citation type="submission" date="2016-07" db="EMBL/GenBank/DDBJ databases">
        <title>Whole-genome of two Shewanella species isolated from a digestive organ of sea cucumber Apostichopus japonicus Selenka 1867.</title>
        <authorList>
            <person name="Hong H.-H."/>
            <person name="Choi H."/>
            <person name="Cheon S."/>
            <person name="Oh J.-S."/>
            <person name="Lee H.-G."/>
            <person name="Park C."/>
        </authorList>
    </citation>
    <scope>NUCLEOTIDE SEQUENCE [LARGE SCALE GENOMIC DNA]</scope>
    <source>
        <strain evidence="3 4">CSB03KR</strain>
    </source>
</reference>
<keyword evidence="1" id="KW-1133">Transmembrane helix</keyword>
<dbReference type="STRING" id="23.BEL05_06870"/>
<feature type="transmembrane region" description="Helical" evidence="1">
    <location>
        <begin position="162"/>
        <end position="178"/>
    </location>
</feature>
<dbReference type="RefSeq" id="WP_069671669.1">
    <property type="nucleotide sequence ID" value="NZ_MCBT01000044.1"/>
</dbReference>
<dbReference type="Pfam" id="PF01569">
    <property type="entry name" value="PAP2"/>
    <property type="match status" value="1"/>
</dbReference>
<accession>A0A1E5IRG7</accession>
<evidence type="ECO:0000256" key="1">
    <source>
        <dbReference type="SAM" id="Phobius"/>
    </source>
</evidence>
<dbReference type="SUPFAM" id="SSF48317">
    <property type="entry name" value="Acid phosphatase/Vanadium-dependent haloperoxidase"/>
    <property type="match status" value="1"/>
</dbReference>
<dbReference type="AlphaFoldDB" id="A0A1E5IRG7"/>
<feature type="transmembrane region" description="Helical" evidence="1">
    <location>
        <begin position="70"/>
        <end position="89"/>
    </location>
</feature>
<feature type="transmembrane region" description="Helical" evidence="1">
    <location>
        <begin position="17"/>
        <end position="36"/>
    </location>
</feature>
<dbReference type="Proteomes" id="UP000095230">
    <property type="component" value="Unassembled WGS sequence"/>
</dbReference>
<dbReference type="InterPro" id="IPR000326">
    <property type="entry name" value="PAP2/HPO"/>
</dbReference>
<keyword evidence="1" id="KW-0812">Transmembrane</keyword>
<evidence type="ECO:0000313" key="4">
    <source>
        <dbReference type="Proteomes" id="UP000095230"/>
    </source>
</evidence>
<feature type="transmembrane region" description="Helical" evidence="1">
    <location>
        <begin position="212"/>
        <end position="230"/>
    </location>
</feature>
<dbReference type="Gene3D" id="1.20.144.10">
    <property type="entry name" value="Phosphatidic acid phosphatase type 2/haloperoxidase"/>
    <property type="match status" value="1"/>
</dbReference>
<comment type="caution">
    <text evidence="3">The sequence shown here is derived from an EMBL/GenBank/DDBJ whole genome shotgun (WGS) entry which is preliminary data.</text>
</comment>
<dbReference type="InterPro" id="IPR036938">
    <property type="entry name" value="PAP2/HPO_sf"/>
</dbReference>
<protein>
    <submittedName>
        <fullName evidence="3">Phosphoesterase</fullName>
    </submittedName>
</protein>
<proteinExistence type="predicted"/>
<organism evidence="3 4">
    <name type="scientific">Shewanella colwelliana</name>
    <name type="common">Alteromonas colwelliana</name>
    <dbReference type="NCBI Taxonomy" id="23"/>
    <lineage>
        <taxon>Bacteria</taxon>
        <taxon>Pseudomonadati</taxon>
        <taxon>Pseudomonadota</taxon>
        <taxon>Gammaproteobacteria</taxon>
        <taxon>Alteromonadales</taxon>
        <taxon>Shewanellaceae</taxon>
        <taxon>Shewanella</taxon>
    </lineage>
</organism>
<feature type="domain" description="Phosphatidic acid phosphatase type 2/haloperoxidase" evidence="2">
    <location>
        <begin position="101"/>
        <end position="231"/>
    </location>
</feature>
<feature type="transmembrane region" description="Helical" evidence="1">
    <location>
        <begin position="101"/>
        <end position="118"/>
    </location>
</feature>
<dbReference type="CDD" id="cd03396">
    <property type="entry name" value="PAP2_like_6"/>
    <property type="match status" value="1"/>
</dbReference>
<dbReference type="OrthoDB" id="7348799at2"/>
<dbReference type="EMBL" id="MCBT01000044">
    <property type="protein sequence ID" value="OEG73110.1"/>
    <property type="molecule type" value="Genomic_DNA"/>
</dbReference>
<feature type="transmembrane region" description="Helical" evidence="1">
    <location>
        <begin position="183"/>
        <end position="200"/>
    </location>
</feature>
<name>A0A1E5IRG7_SHECO</name>